<evidence type="ECO:0000313" key="4">
    <source>
        <dbReference type="Proteomes" id="UP000281128"/>
    </source>
</evidence>
<gene>
    <name evidence="3" type="ORF">D6850_08205</name>
</gene>
<organism evidence="3 4">
    <name type="scientific">Roseovarius spongiae</name>
    <dbReference type="NCBI Taxonomy" id="2320272"/>
    <lineage>
        <taxon>Bacteria</taxon>
        <taxon>Pseudomonadati</taxon>
        <taxon>Pseudomonadota</taxon>
        <taxon>Alphaproteobacteria</taxon>
        <taxon>Rhodobacterales</taxon>
        <taxon>Roseobacteraceae</taxon>
        <taxon>Roseovarius</taxon>
    </lineage>
</organism>
<reference evidence="3 4" key="1">
    <citation type="submission" date="2018-09" db="EMBL/GenBank/DDBJ databases">
        <title>Roseovarius spongiae sp. nov., isolated from a marine sponge.</title>
        <authorList>
            <person name="Zhuang L."/>
            <person name="Luo L."/>
        </authorList>
    </citation>
    <scope>NUCLEOTIDE SEQUENCE [LARGE SCALE GENOMIC DNA]</scope>
    <source>
        <strain evidence="3 4">HN-E21</strain>
    </source>
</reference>
<dbReference type="Gene3D" id="1.25.40.10">
    <property type="entry name" value="Tetratricopeptide repeat domain"/>
    <property type="match status" value="1"/>
</dbReference>
<evidence type="ECO:0000256" key="1">
    <source>
        <dbReference type="PROSITE-ProRule" id="PRU00339"/>
    </source>
</evidence>
<dbReference type="SUPFAM" id="SSF48452">
    <property type="entry name" value="TPR-like"/>
    <property type="match status" value="1"/>
</dbReference>
<sequence length="187" mass="19787">MIADRLNLNTTVAALAALLLFSLPAAALDQGKLDKLYGELGHADADAAQRIAADIQLEQSKSGSPSMDLLLKRGRDAIETGDTGAAIEHLTALVDHAPGFADGWHARAIAYARAELYGPALGDLERALALNPRHFDAIASLGALLHEVGYDDLARAAYARVLDIHPHFEDVALMLESLDAETGGSDI</sequence>
<comment type="caution">
    <text evidence="3">The sequence shown here is derived from an EMBL/GenBank/DDBJ whole genome shotgun (WGS) entry which is preliminary data.</text>
</comment>
<accession>A0A3A8BA95</accession>
<keyword evidence="2" id="KW-0732">Signal</keyword>
<proteinExistence type="predicted"/>
<name>A0A3A8BA95_9RHOB</name>
<dbReference type="InterPro" id="IPR019734">
    <property type="entry name" value="TPR_rpt"/>
</dbReference>
<dbReference type="InterPro" id="IPR011990">
    <property type="entry name" value="TPR-like_helical_dom_sf"/>
</dbReference>
<feature type="chain" id="PRO_5017246460" evidence="2">
    <location>
        <begin position="28"/>
        <end position="187"/>
    </location>
</feature>
<dbReference type="SMART" id="SM00028">
    <property type="entry name" value="TPR"/>
    <property type="match status" value="3"/>
</dbReference>
<evidence type="ECO:0000256" key="2">
    <source>
        <dbReference type="SAM" id="SignalP"/>
    </source>
</evidence>
<dbReference type="AlphaFoldDB" id="A0A3A8BA95"/>
<dbReference type="Proteomes" id="UP000281128">
    <property type="component" value="Unassembled WGS sequence"/>
</dbReference>
<protein>
    <submittedName>
        <fullName evidence="3">Uncharacterized protein</fullName>
    </submittedName>
</protein>
<feature type="signal peptide" evidence="2">
    <location>
        <begin position="1"/>
        <end position="27"/>
    </location>
</feature>
<keyword evidence="1" id="KW-0802">TPR repeat</keyword>
<dbReference type="PROSITE" id="PS50005">
    <property type="entry name" value="TPR"/>
    <property type="match status" value="1"/>
</dbReference>
<dbReference type="OrthoDB" id="9815010at2"/>
<evidence type="ECO:0000313" key="3">
    <source>
        <dbReference type="EMBL" id="RKF15413.1"/>
    </source>
</evidence>
<keyword evidence="4" id="KW-1185">Reference proteome</keyword>
<dbReference type="EMBL" id="RAPE01000002">
    <property type="protein sequence ID" value="RKF15413.1"/>
    <property type="molecule type" value="Genomic_DNA"/>
</dbReference>
<feature type="repeat" description="TPR" evidence="1">
    <location>
        <begin position="101"/>
        <end position="134"/>
    </location>
</feature>